<dbReference type="EMBL" id="HBIS01004683">
    <property type="protein sequence ID" value="CAE0610427.1"/>
    <property type="molecule type" value="Transcribed_RNA"/>
</dbReference>
<dbReference type="Pfam" id="PF01150">
    <property type="entry name" value="GDA1_CD39"/>
    <property type="match status" value="1"/>
</dbReference>
<dbReference type="GO" id="GO:0005524">
    <property type="term" value="F:ATP binding"/>
    <property type="evidence" value="ECO:0007669"/>
    <property type="project" value="UniProtKB-KW"/>
</dbReference>
<sequence>MAWTVAIGAVPQRDVEGMDAKGKTAYGILMDAGSGSTKGHIYTWDVCYDFMPDVKLLYSMKKVRPDLASYAPSMGGDPALVGENLQPILEKAKTIIPPHMWKYTPVFLTATAGMRLLPETDRAIVLRRVNLWLADPSNHPFLYGTKGKGGQFWAQTISGDVEGVYGFIDINFLMGNLHGQNVSGIALYGEKEGNEICEEESDHHVAGWIDMGGASLQVSFAPLESTIISNVYPIYPLQYEHVTTSTGSTYASTYIYTHSWNGFGQRAARIRMQNSIYRKASGGSFNVLSDPCLLRGNSQMLEIDGVNVTFIGSGDFYACQWFVDDFVLDMKNECLLPPCGAAGVHVPPVDRSHFYGFTKMLEIARPLGYAKKKGSWRPTYQELEATMARVCNMTSAEAEEYGIKNDYELQSGPCFRGVLMMRFLQIMGSPDITFADRVNRVQLDYSRGAMLMLILYESLYPNLTPKGWPSCDADLASTDWHM</sequence>
<dbReference type="GO" id="GO:0017110">
    <property type="term" value="F:nucleoside diphosphate phosphatase activity"/>
    <property type="evidence" value="ECO:0007669"/>
    <property type="project" value="TreeGrafter"/>
</dbReference>
<evidence type="ECO:0000256" key="4">
    <source>
        <dbReference type="PIRSR" id="PIRSR600407-2"/>
    </source>
</evidence>
<dbReference type="Gene3D" id="3.30.420.150">
    <property type="entry name" value="Exopolyphosphatase. Domain 2"/>
    <property type="match status" value="1"/>
</dbReference>
<evidence type="ECO:0000313" key="5">
    <source>
        <dbReference type="EMBL" id="CAE0610427.1"/>
    </source>
</evidence>
<proteinExistence type="inferred from homology"/>
<comment type="similarity">
    <text evidence="1">Belongs to the GDA1/CD39 NTPase family.</text>
</comment>
<feature type="active site" description="Proton acceptor" evidence="3">
    <location>
        <position position="162"/>
    </location>
</feature>
<organism evidence="5">
    <name type="scientific">Picocystis salinarum</name>
    <dbReference type="NCBI Taxonomy" id="88271"/>
    <lineage>
        <taxon>Eukaryota</taxon>
        <taxon>Viridiplantae</taxon>
        <taxon>Chlorophyta</taxon>
        <taxon>Picocystophyceae</taxon>
        <taxon>Picocystales</taxon>
        <taxon>Picocystaceae</taxon>
        <taxon>Picocystis</taxon>
    </lineage>
</organism>
<accession>A0A7S3XE59</accession>
<keyword evidence="4" id="KW-0547">Nucleotide-binding</keyword>
<dbReference type="PANTHER" id="PTHR11782:SF83">
    <property type="entry name" value="GUANOSINE-DIPHOSPHATASE"/>
    <property type="match status" value="1"/>
</dbReference>
<dbReference type="Gene3D" id="3.30.420.40">
    <property type="match status" value="1"/>
</dbReference>
<dbReference type="GO" id="GO:0016020">
    <property type="term" value="C:membrane"/>
    <property type="evidence" value="ECO:0007669"/>
    <property type="project" value="TreeGrafter"/>
</dbReference>
<dbReference type="AlphaFoldDB" id="A0A7S3XE59"/>
<protein>
    <recommendedName>
        <fullName evidence="6">Apyrase</fullName>
    </recommendedName>
</protein>
<dbReference type="GO" id="GO:0009134">
    <property type="term" value="P:nucleoside diphosphate catabolic process"/>
    <property type="evidence" value="ECO:0007669"/>
    <property type="project" value="TreeGrafter"/>
</dbReference>
<name>A0A7S3XE59_9CHLO</name>
<evidence type="ECO:0000256" key="3">
    <source>
        <dbReference type="PIRSR" id="PIRSR600407-1"/>
    </source>
</evidence>
<feature type="binding site" evidence="4">
    <location>
        <begin position="213"/>
        <end position="217"/>
    </location>
    <ligand>
        <name>ATP</name>
        <dbReference type="ChEBI" id="CHEBI:30616"/>
    </ligand>
</feature>
<dbReference type="InterPro" id="IPR000407">
    <property type="entry name" value="GDA1_CD39_NTPase"/>
</dbReference>
<gene>
    <name evidence="5" type="ORF">PSAL00342_LOCUS4262</name>
</gene>
<evidence type="ECO:0008006" key="6">
    <source>
        <dbReference type="Google" id="ProtNLM"/>
    </source>
</evidence>
<evidence type="ECO:0000256" key="1">
    <source>
        <dbReference type="ARBA" id="ARBA00009283"/>
    </source>
</evidence>
<dbReference type="CDD" id="cd24003">
    <property type="entry name" value="ASKHA_NBD_GDA1_CD39_NTPase"/>
    <property type="match status" value="1"/>
</dbReference>
<keyword evidence="4" id="KW-0067">ATP-binding</keyword>
<reference evidence="5" key="1">
    <citation type="submission" date="2021-01" db="EMBL/GenBank/DDBJ databases">
        <authorList>
            <person name="Corre E."/>
            <person name="Pelletier E."/>
            <person name="Niang G."/>
            <person name="Scheremetjew M."/>
            <person name="Finn R."/>
            <person name="Kale V."/>
            <person name="Holt S."/>
            <person name="Cochrane G."/>
            <person name="Meng A."/>
            <person name="Brown T."/>
            <person name="Cohen L."/>
        </authorList>
    </citation>
    <scope>NUCLEOTIDE SEQUENCE</scope>
    <source>
        <strain evidence="5">CCMP1897</strain>
    </source>
</reference>
<evidence type="ECO:0000256" key="2">
    <source>
        <dbReference type="ARBA" id="ARBA00022801"/>
    </source>
</evidence>
<dbReference type="PANTHER" id="PTHR11782">
    <property type="entry name" value="ADENOSINE/GUANOSINE DIPHOSPHATASE"/>
    <property type="match status" value="1"/>
</dbReference>
<keyword evidence="2" id="KW-0378">Hydrolase</keyword>